<protein>
    <submittedName>
        <fullName evidence="1">Uncharacterized protein</fullName>
    </submittedName>
</protein>
<name>A0ABS1BT18_9NEIS</name>
<comment type="caution">
    <text evidence="1">The sequence shown here is derived from an EMBL/GenBank/DDBJ whole genome shotgun (WGS) entry which is preliminary data.</text>
</comment>
<evidence type="ECO:0000313" key="1">
    <source>
        <dbReference type="EMBL" id="MBK0396426.1"/>
    </source>
</evidence>
<sequence>MNIDLSVQIKRNAESQNYQLNMLVINATNTGAIETSICQTLAEVCERVAQFEAKHLNIFEHAIDYEKTDWRQLARQNQQAAKREARR</sequence>
<proteinExistence type="predicted"/>
<organism evidence="1 3">
    <name type="scientific">Kingella bonacorsii</name>
    <dbReference type="NCBI Taxonomy" id="2796361"/>
    <lineage>
        <taxon>Bacteria</taxon>
        <taxon>Pseudomonadati</taxon>
        <taxon>Pseudomonadota</taxon>
        <taxon>Betaproteobacteria</taxon>
        <taxon>Neisseriales</taxon>
        <taxon>Neisseriaceae</taxon>
        <taxon>Kingella</taxon>
    </lineage>
</organism>
<dbReference type="Proteomes" id="UP000614058">
    <property type="component" value="Unassembled WGS sequence"/>
</dbReference>
<accession>A0ABS1BT18</accession>
<gene>
    <name evidence="1" type="ORF">JDW22_07515</name>
    <name evidence="2" type="ORF">JDW22_10455</name>
</gene>
<evidence type="ECO:0000313" key="2">
    <source>
        <dbReference type="EMBL" id="MBK0396982.1"/>
    </source>
</evidence>
<dbReference type="EMBL" id="JAEHNZ010000003">
    <property type="protein sequence ID" value="MBK0396982.1"/>
    <property type="molecule type" value="Genomic_DNA"/>
</dbReference>
<dbReference type="RefSeq" id="WP_200522512.1">
    <property type="nucleotide sequence ID" value="NZ_JAEHNZ010000002.1"/>
</dbReference>
<evidence type="ECO:0000313" key="3">
    <source>
        <dbReference type="Proteomes" id="UP000614058"/>
    </source>
</evidence>
<reference evidence="1 3" key="2">
    <citation type="journal article" date="2021" name="Pathogens">
        <title>Isolation and Characterization of Kingella bonacorsii sp. nov., A Novel Kingella Species Detected in a Stable Periodontitis Subject.</title>
        <authorList>
            <person name="Antezack A."/>
            <person name="Boxberger M."/>
            <person name="Rolland C."/>
            <person name="Monnet-Corti V."/>
            <person name="La Scola B."/>
        </authorList>
    </citation>
    <scope>NUCLEOTIDE SEQUENCE [LARGE SCALE GENOMIC DNA]</scope>
    <source>
        <strain evidence="1 3">Marseille-Q4569</strain>
    </source>
</reference>
<dbReference type="EMBL" id="JAEHNZ010000002">
    <property type="protein sequence ID" value="MBK0396426.1"/>
    <property type="molecule type" value="Genomic_DNA"/>
</dbReference>
<reference evidence="1" key="1">
    <citation type="submission" date="2020-12" db="EMBL/GenBank/DDBJ databases">
        <authorList>
            <person name="Antezack A."/>
            <person name="Boxberger M."/>
            <person name="Rolland C."/>
            <person name="Monnet-Corti V."/>
            <person name="La Scola B."/>
        </authorList>
    </citation>
    <scope>NUCLEOTIDE SEQUENCE</scope>
    <source>
        <strain evidence="1">Marseille-Q4569</strain>
    </source>
</reference>
<keyword evidence="3" id="KW-1185">Reference proteome</keyword>